<name>A0ABT1G3Y5_9CORY</name>
<evidence type="ECO:0000259" key="2">
    <source>
        <dbReference type="PROSITE" id="PS51340"/>
    </source>
</evidence>
<dbReference type="InterPro" id="IPR011037">
    <property type="entry name" value="Pyrv_Knase-like_insert_dom_sf"/>
</dbReference>
<dbReference type="PANTHER" id="PTHR30212:SF2">
    <property type="entry name" value="PROTEIN YIIM"/>
    <property type="match status" value="1"/>
</dbReference>
<keyword evidence="4" id="KW-1185">Reference proteome</keyword>
<dbReference type="InterPro" id="IPR005302">
    <property type="entry name" value="MoCF_Sase_C"/>
</dbReference>
<evidence type="ECO:0000313" key="3">
    <source>
        <dbReference type="EMBL" id="MCP1387778.1"/>
    </source>
</evidence>
<feature type="region of interest" description="Disordered" evidence="1">
    <location>
        <begin position="1"/>
        <end position="22"/>
    </location>
</feature>
<feature type="compositionally biased region" description="Polar residues" evidence="1">
    <location>
        <begin position="1"/>
        <end position="10"/>
    </location>
</feature>
<organism evidence="3 4">
    <name type="scientific">Corynebacterium stercoris</name>
    <dbReference type="NCBI Taxonomy" id="2943490"/>
    <lineage>
        <taxon>Bacteria</taxon>
        <taxon>Bacillati</taxon>
        <taxon>Actinomycetota</taxon>
        <taxon>Actinomycetes</taxon>
        <taxon>Mycobacteriales</taxon>
        <taxon>Corynebacteriaceae</taxon>
        <taxon>Corynebacterium</taxon>
    </lineage>
</organism>
<dbReference type="Gene3D" id="2.40.33.20">
    <property type="entry name" value="PK beta-barrel domain-like"/>
    <property type="match status" value="1"/>
</dbReference>
<feature type="domain" description="MOSC" evidence="2">
    <location>
        <begin position="35"/>
        <end position="169"/>
    </location>
</feature>
<dbReference type="Pfam" id="PF03473">
    <property type="entry name" value="MOSC"/>
    <property type="match status" value="1"/>
</dbReference>
<reference evidence="3" key="1">
    <citation type="submission" date="2022-05" db="EMBL/GenBank/DDBJ databases">
        <title>Corynebacterium sp. TA-R-1 sp. nov., isolated from human feces.</title>
        <authorList>
            <person name="Shamsuzzaman M."/>
            <person name="Dahal R.H."/>
        </authorList>
    </citation>
    <scope>NUCLEOTIDE SEQUENCE</scope>
    <source>
        <strain evidence="3">TA-R-1</strain>
    </source>
</reference>
<dbReference type="EMBL" id="JAMFTQ010000006">
    <property type="protein sequence ID" value="MCP1387778.1"/>
    <property type="molecule type" value="Genomic_DNA"/>
</dbReference>
<dbReference type="Proteomes" id="UP001204000">
    <property type="component" value="Unassembled WGS sequence"/>
</dbReference>
<dbReference type="SUPFAM" id="SSF50800">
    <property type="entry name" value="PK beta-barrel domain-like"/>
    <property type="match status" value="1"/>
</dbReference>
<proteinExistence type="predicted"/>
<evidence type="ECO:0000313" key="4">
    <source>
        <dbReference type="Proteomes" id="UP001204000"/>
    </source>
</evidence>
<comment type="caution">
    <text evidence="3">The sequence shown here is derived from an EMBL/GenBank/DDBJ whole genome shotgun (WGS) entry which is preliminary data.</text>
</comment>
<sequence length="214" mass="23690">MAEVLSTNIADPQPDPGGLKRQSGINKVSAEFITVTVPGPDYGDGSGVAGDHIGDTQHHGGQQKAVYAFARERLDAWSAELGRELPHGVFGENLTTAGIDWTRALLNQRFQVGEVELEVSVPRTPCRTFAKWMGERAWVRRFTESGDCGAYFRVNKEGVIRPGDSITPLDTPEHGFTMGEAFAAWMGDDELAHRMWELNILPPLYQARYDKRFG</sequence>
<dbReference type="PROSITE" id="PS51340">
    <property type="entry name" value="MOSC"/>
    <property type="match status" value="1"/>
</dbReference>
<dbReference type="RefSeq" id="WP_253577621.1">
    <property type="nucleotide sequence ID" value="NZ_JAMFTQ010000006.1"/>
</dbReference>
<evidence type="ECO:0000256" key="1">
    <source>
        <dbReference type="SAM" id="MobiDB-lite"/>
    </source>
</evidence>
<dbReference type="InterPro" id="IPR052353">
    <property type="entry name" value="Benzoxazolinone_Detox_Enz"/>
</dbReference>
<protein>
    <submittedName>
        <fullName evidence="3">MOSC domain-containing protein</fullName>
    </submittedName>
</protein>
<gene>
    <name evidence="3" type="ORF">M5J20_06185</name>
</gene>
<dbReference type="PANTHER" id="PTHR30212">
    <property type="entry name" value="PROTEIN YIIM"/>
    <property type="match status" value="1"/>
</dbReference>
<accession>A0ABT1G3Y5</accession>